<dbReference type="InterPro" id="IPR050706">
    <property type="entry name" value="Cyclic-di-GMP_PDE-like"/>
</dbReference>
<dbReference type="PROSITE" id="PS50883">
    <property type="entry name" value="EAL"/>
    <property type="match status" value="1"/>
</dbReference>
<dbReference type="InterPro" id="IPR001633">
    <property type="entry name" value="EAL_dom"/>
</dbReference>
<name>A0ABV4W862_9GAMM</name>
<gene>
    <name evidence="2" type="ORF">ACE05E_11795</name>
</gene>
<feature type="domain" description="EAL" evidence="1">
    <location>
        <begin position="1"/>
        <end position="136"/>
    </location>
</feature>
<dbReference type="SUPFAM" id="SSF141868">
    <property type="entry name" value="EAL domain-like"/>
    <property type="match status" value="1"/>
</dbReference>
<accession>A0ABV4W862</accession>
<comment type="caution">
    <text evidence="2">The sequence shown here is derived from an EMBL/GenBank/DDBJ whole genome shotgun (WGS) entry which is preliminary data.</text>
</comment>
<dbReference type="PANTHER" id="PTHR33121">
    <property type="entry name" value="CYCLIC DI-GMP PHOSPHODIESTERASE PDEF"/>
    <property type="match status" value="1"/>
</dbReference>
<protein>
    <submittedName>
        <fullName evidence="2">EAL domain-containing protein</fullName>
    </submittedName>
</protein>
<evidence type="ECO:0000313" key="3">
    <source>
        <dbReference type="Proteomes" id="UP001576762"/>
    </source>
</evidence>
<sequence>MPDRLEFEITEGVLMIGKSYIDDALCELHELGVKLSMDDFGTGYSSLSYLRQYSFDVLKIDRSFINGINVKREDRNLVTATIAMAHSLGLSVVAEGVETREQLDLLEELGCDIAQGFYFSKPISAKELISFKYTESP</sequence>
<reference evidence="2 3" key="1">
    <citation type="submission" date="2024-09" db="EMBL/GenBank/DDBJ databases">
        <title>Draft genome sequences of 6 high pH adapted Marinobacter shengliensis sp. isolated from Mariana forearc serpentinite mud volcanoes.</title>
        <authorList>
            <person name="Elkassas S."/>
            <person name="Serres M."/>
            <person name="Michael N."/>
            <person name="Amina P."/>
            <person name="Teodora Z."/>
            <person name="Julie H."/>
        </authorList>
    </citation>
    <scope>NUCLEOTIDE SEQUENCE [LARGE SCALE GENOMIC DNA]</scope>
    <source>
        <strain evidence="2 3">EB4</strain>
    </source>
</reference>
<dbReference type="InterPro" id="IPR035919">
    <property type="entry name" value="EAL_sf"/>
</dbReference>
<proteinExistence type="predicted"/>
<dbReference type="EMBL" id="JBHFLD010000014">
    <property type="protein sequence ID" value="MFB2716163.1"/>
    <property type="molecule type" value="Genomic_DNA"/>
</dbReference>
<evidence type="ECO:0000313" key="2">
    <source>
        <dbReference type="EMBL" id="MFB2716163.1"/>
    </source>
</evidence>
<dbReference type="CDD" id="cd01948">
    <property type="entry name" value="EAL"/>
    <property type="match status" value="1"/>
</dbReference>
<organism evidence="2 3">
    <name type="scientific">Marinobacter shengliensis</name>
    <dbReference type="NCBI Taxonomy" id="1389223"/>
    <lineage>
        <taxon>Bacteria</taxon>
        <taxon>Pseudomonadati</taxon>
        <taxon>Pseudomonadota</taxon>
        <taxon>Gammaproteobacteria</taxon>
        <taxon>Pseudomonadales</taxon>
        <taxon>Marinobacteraceae</taxon>
        <taxon>Marinobacter</taxon>
    </lineage>
</organism>
<dbReference type="Proteomes" id="UP001576762">
    <property type="component" value="Unassembled WGS sequence"/>
</dbReference>
<dbReference type="RefSeq" id="WP_011784726.1">
    <property type="nucleotide sequence ID" value="NZ_JBHFLD010000014.1"/>
</dbReference>
<dbReference type="SMART" id="SM00052">
    <property type="entry name" value="EAL"/>
    <property type="match status" value="1"/>
</dbReference>
<keyword evidence="3" id="KW-1185">Reference proteome</keyword>
<dbReference type="PANTHER" id="PTHR33121:SF70">
    <property type="entry name" value="SIGNALING PROTEIN YKOW"/>
    <property type="match status" value="1"/>
</dbReference>
<dbReference type="Pfam" id="PF00563">
    <property type="entry name" value="EAL"/>
    <property type="match status" value="1"/>
</dbReference>
<evidence type="ECO:0000259" key="1">
    <source>
        <dbReference type="PROSITE" id="PS50883"/>
    </source>
</evidence>
<dbReference type="Gene3D" id="3.20.20.450">
    <property type="entry name" value="EAL domain"/>
    <property type="match status" value="1"/>
</dbReference>